<feature type="region of interest" description="Disordered" evidence="1">
    <location>
        <begin position="113"/>
        <end position="152"/>
    </location>
</feature>
<keyword evidence="3" id="KW-1185">Reference proteome</keyword>
<dbReference type="EnsemblMetazoa" id="CLYHEMT005555.1">
    <property type="protein sequence ID" value="CLYHEMP005555.1"/>
    <property type="gene ID" value="CLYHEMG005555"/>
</dbReference>
<sequence>MEQVYFEEGHVEFEELIPLALSSPFTSTPIESRNDRITFLDLDRAPQKKKFSISRRNLAGSQFGNKTCKRLDFTNIGNNEGRDIKKKSRMLMTALHSNSLALPFSELEKSFLDEENKDEEREAKKPRILNESILTSPAPETPTDDWRFDFSKPTTTPYSNKESFTKLSLGCGRLPSSKNLFDNLNSSPSLLKETLKSKSTARNLNLMLS</sequence>
<evidence type="ECO:0000256" key="1">
    <source>
        <dbReference type="SAM" id="MobiDB-lite"/>
    </source>
</evidence>
<feature type="compositionally biased region" description="Basic and acidic residues" evidence="1">
    <location>
        <begin position="113"/>
        <end position="125"/>
    </location>
</feature>
<dbReference type="Proteomes" id="UP000594262">
    <property type="component" value="Unplaced"/>
</dbReference>
<proteinExistence type="predicted"/>
<dbReference type="AlphaFoldDB" id="A0A7M5U328"/>
<name>A0A7M5U328_9CNID</name>
<reference evidence="2" key="1">
    <citation type="submission" date="2021-01" db="UniProtKB">
        <authorList>
            <consortium name="EnsemblMetazoa"/>
        </authorList>
    </citation>
    <scope>IDENTIFICATION</scope>
</reference>
<protein>
    <submittedName>
        <fullName evidence="2">Uncharacterized protein</fullName>
    </submittedName>
</protein>
<accession>A0A7M5U328</accession>
<organism evidence="2 3">
    <name type="scientific">Clytia hemisphaerica</name>
    <dbReference type="NCBI Taxonomy" id="252671"/>
    <lineage>
        <taxon>Eukaryota</taxon>
        <taxon>Metazoa</taxon>
        <taxon>Cnidaria</taxon>
        <taxon>Hydrozoa</taxon>
        <taxon>Hydroidolina</taxon>
        <taxon>Leptothecata</taxon>
        <taxon>Obeliida</taxon>
        <taxon>Clytiidae</taxon>
        <taxon>Clytia</taxon>
    </lineage>
</organism>
<evidence type="ECO:0000313" key="2">
    <source>
        <dbReference type="EnsemblMetazoa" id="CLYHEMP005555.1"/>
    </source>
</evidence>
<evidence type="ECO:0000313" key="3">
    <source>
        <dbReference type="Proteomes" id="UP000594262"/>
    </source>
</evidence>